<comment type="caution">
    <text evidence="2">The sequence shown here is derived from an EMBL/GenBank/DDBJ whole genome shotgun (WGS) entry which is preliminary data.</text>
</comment>
<proteinExistence type="predicted"/>
<keyword evidence="1" id="KW-1133">Transmembrane helix</keyword>
<keyword evidence="1" id="KW-0472">Membrane</keyword>
<reference evidence="2 3" key="1">
    <citation type="submission" date="2016-07" db="EMBL/GenBank/DDBJ databases">
        <title>Pervasive Adenine N6-methylation of Active Genes in Fungi.</title>
        <authorList>
            <consortium name="DOE Joint Genome Institute"/>
            <person name="Mondo S.J."/>
            <person name="Dannebaum R.O."/>
            <person name="Kuo R.C."/>
            <person name="Labutti K."/>
            <person name="Haridas S."/>
            <person name="Kuo A."/>
            <person name="Salamov A."/>
            <person name="Ahrendt S.R."/>
            <person name="Lipzen A."/>
            <person name="Sullivan W."/>
            <person name="Andreopoulos W.B."/>
            <person name="Clum A."/>
            <person name="Lindquist E."/>
            <person name="Daum C."/>
            <person name="Ramamoorthy G.K."/>
            <person name="Gryganskyi A."/>
            <person name="Culley D."/>
            <person name="Magnuson J.K."/>
            <person name="James T.Y."/>
            <person name="O'Malley M.A."/>
            <person name="Stajich J.E."/>
            <person name="Spatafora J.W."/>
            <person name="Visel A."/>
            <person name="Grigoriev I.V."/>
        </authorList>
    </citation>
    <scope>NUCLEOTIDE SEQUENCE [LARGE SCALE GENOMIC DNA]</scope>
    <source>
        <strain evidence="2 3">CBS 129021</strain>
    </source>
</reference>
<dbReference type="AlphaFoldDB" id="A0A1Y2EBR4"/>
<dbReference type="RefSeq" id="XP_040719269.1">
    <property type="nucleotide sequence ID" value="XM_040853638.1"/>
</dbReference>
<dbReference type="Proteomes" id="UP000193689">
    <property type="component" value="Unassembled WGS sequence"/>
</dbReference>
<dbReference type="OrthoDB" id="28755at2759"/>
<evidence type="ECO:0000313" key="2">
    <source>
        <dbReference type="EMBL" id="ORY68982.1"/>
    </source>
</evidence>
<evidence type="ECO:0000313" key="3">
    <source>
        <dbReference type="Proteomes" id="UP000193689"/>
    </source>
</evidence>
<evidence type="ECO:0000256" key="1">
    <source>
        <dbReference type="SAM" id="Phobius"/>
    </source>
</evidence>
<name>A0A1Y2EBR4_9PEZI</name>
<dbReference type="EMBL" id="MCFJ01000003">
    <property type="protein sequence ID" value="ORY68982.1"/>
    <property type="molecule type" value="Genomic_DNA"/>
</dbReference>
<keyword evidence="3" id="KW-1185">Reference proteome</keyword>
<dbReference type="InParanoid" id="A0A1Y2EBR4"/>
<accession>A0A1Y2EBR4</accession>
<keyword evidence="1" id="KW-0812">Transmembrane</keyword>
<feature type="transmembrane region" description="Helical" evidence="1">
    <location>
        <begin position="63"/>
        <end position="86"/>
    </location>
</feature>
<gene>
    <name evidence="2" type="ORF">BCR38DRAFT_142195</name>
</gene>
<dbReference type="GeneID" id="63769850"/>
<sequence>MSLTRNLRRSIINLPPITRRVCKTQMFNWFACSVFHYLNLYLSQSYTKSYPHVGKDLAEAQGLARILSARVLLVSQCAGLLIVVLISHLWQPERTPLTGDTRSKMARLRRELHLDTTELKRPWRASFGVLALLLLSAFLMQDFFDIASILTCGFGVVSTMNIWIPHTMIAQEISTIRVEHVLSMELGRTPGDSAGKEREQTGTILAIHNIALMAPQKIWYFWGCHFSNT</sequence>
<organism evidence="2 3">
    <name type="scientific">Pseudomassariella vexata</name>
    <dbReference type="NCBI Taxonomy" id="1141098"/>
    <lineage>
        <taxon>Eukaryota</taxon>
        <taxon>Fungi</taxon>
        <taxon>Dikarya</taxon>
        <taxon>Ascomycota</taxon>
        <taxon>Pezizomycotina</taxon>
        <taxon>Sordariomycetes</taxon>
        <taxon>Xylariomycetidae</taxon>
        <taxon>Amphisphaeriales</taxon>
        <taxon>Pseudomassariaceae</taxon>
        <taxon>Pseudomassariella</taxon>
    </lineage>
</organism>
<protein>
    <submittedName>
        <fullName evidence="2">Uncharacterized protein</fullName>
    </submittedName>
</protein>
<feature type="transmembrane region" description="Helical" evidence="1">
    <location>
        <begin position="146"/>
        <end position="164"/>
    </location>
</feature>